<organism evidence="6 7">
    <name type="scientific">Keratinibaculum paraultunense</name>
    <dbReference type="NCBI Taxonomy" id="1278232"/>
    <lineage>
        <taxon>Bacteria</taxon>
        <taxon>Bacillati</taxon>
        <taxon>Bacillota</taxon>
        <taxon>Tissierellia</taxon>
        <taxon>Tissierellales</taxon>
        <taxon>Tepidimicrobiaceae</taxon>
        <taxon>Keratinibaculum</taxon>
    </lineage>
</organism>
<dbReference type="PANTHER" id="PTHR14226:SF25">
    <property type="entry name" value="PHOSPHOESTERASE"/>
    <property type="match status" value="1"/>
</dbReference>
<evidence type="ECO:0000313" key="6">
    <source>
        <dbReference type="EMBL" id="TCS90502.1"/>
    </source>
</evidence>
<comment type="caution">
    <text evidence="6">The sequence shown here is derived from an EMBL/GenBank/DDBJ whole genome shotgun (WGS) entry which is preliminary data.</text>
</comment>
<dbReference type="Proteomes" id="UP000294567">
    <property type="component" value="Unassembled WGS sequence"/>
</dbReference>
<keyword evidence="7" id="KW-1185">Reference proteome</keyword>
<proteinExistence type="predicted"/>
<dbReference type="SUPFAM" id="SSF52151">
    <property type="entry name" value="FabD/lysophospholipase-like"/>
    <property type="match status" value="1"/>
</dbReference>
<dbReference type="GO" id="GO:0016042">
    <property type="term" value="P:lipid catabolic process"/>
    <property type="evidence" value="ECO:0007669"/>
    <property type="project" value="UniProtKB-UniRule"/>
</dbReference>
<accession>A0A4R3L235</accession>
<dbReference type="EMBL" id="SMAE01000004">
    <property type="protein sequence ID" value="TCS90502.1"/>
    <property type="molecule type" value="Genomic_DNA"/>
</dbReference>
<dbReference type="AlphaFoldDB" id="A0A4R3L235"/>
<dbReference type="PROSITE" id="PS51635">
    <property type="entry name" value="PNPLA"/>
    <property type="match status" value="1"/>
</dbReference>
<keyword evidence="2 4" id="KW-0442">Lipid degradation</keyword>
<evidence type="ECO:0000256" key="1">
    <source>
        <dbReference type="ARBA" id="ARBA00022801"/>
    </source>
</evidence>
<dbReference type="Pfam" id="PF19890">
    <property type="entry name" value="DUF6363"/>
    <property type="match status" value="1"/>
</dbReference>
<reference evidence="6 7" key="1">
    <citation type="submission" date="2019-03" db="EMBL/GenBank/DDBJ databases">
        <title>Genomic Encyclopedia of Type Strains, Phase IV (KMG-IV): sequencing the most valuable type-strain genomes for metagenomic binning, comparative biology and taxonomic classification.</title>
        <authorList>
            <person name="Goeker M."/>
        </authorList>
    </citation>
    <scope>NUCLEOTIDE SEQUENCE [LARGE SCALE GENOMIC DNA]</scope>
    <source>
        <strain evidence="6 7">DSM 26752</strain>
    </source>
</reference>
<dbReference type="Pfam" id="PF01734">
    <property type="entry name" value="Patatin"/>
    <property type="match status" value="1"/>
</dbReference>
<evidence type="ECO:0000259" key="5">
    <source>
        <dbReference type="PROSITE" id="PS51635"/>
    </source>
</evidence>
<feature type="short sequence motif" description="GXSXG" evidence="4">
    <location>
        <begin position="39"/>
        <end position="43"/>
    </location>
</feature>
<keyword evidence="1 4" id="KW-0378">Hydrolase</keyword>
<dbReference type="InterPro" id="IPR002641">
    <property type="entry name" value="PNPLA_dom"/>
</dbReference>
<gene>
    <name evidence="6" type="ORF">EDD65_10443</name>
</gene>
<keyword evidence="3 4" id="KW-0443">Lipid metabolism</keyword>
<dbReference type="GO" id="GO:0016787">
    <property type="term" value="F:hydrolase activity"/>
    <property type="evidence" value="ECO:0007669"/>
    <property type="project" value="UniProtKB-UniRule"/>
</dbReference>
<feature type="short sequence motif" description="DGA/G" evidence="4">
    <location>
        <begin position="164"/>
        <end position="166"/>
    </location>
</feature>
<evidence type="ECO:0000256" key="3">
    <source>
        <dbReference type="ARBA" id="ARBA00023098"/>
    </source>
</evidence>
<protein>
    <submittedName>
        <fullName evidence="6">Putative patatin/cPLA2 family phospholipase</fullName>
    </submittedName>
</protein>
<dbReference type="InterPro" id="IPR045943">
    <property type="entry name" value="DUF6363"/>
</dbReference>
<dbReference type="InterPro" id="IPR016035">
    <property type="entry name" value="Acyl_Trfase/lysoPLipase"/>
</dbReference>
<evidence type="ECO:0000256" key="2">
    <source>
        <dbReference type="ARBA" id="ARBA00022963"/>
    </source>
</evidence>
<dbReference type="OrthoDB" id="9770965at2"/>
<feature type="active site" description="Nucleophile" evidence="4">
    <location>
        <position position="41"/>
    </location>
</feature>
<dbReference type="PANTHER" id="PTHR14226">
    <property type="entry name" value="NEUROPATHY TARGET ESTERASE/SWISS CHEESE D.MELANOGASTER"/>
    <property type="match status" value="1"/>
</dbReference>
<sequence length="292" mass="33337">MINAKIGLVLEGGGMRGAYTSGVLAALMDENIKFPYVIGVSAGANNGANFVAEQRERNKKVFVDYVNHKDYSGLKHWIIGKSFFNMDFLFDTLPNDLVPFDYETFEKSPTVFKVCVTECSTGKPAYFEKSQFKGVELMGRILRASSSLPILSPPVEIDGKLYFDGGITDSIPIEKSIEDGNKYNVVVLTRNKGYRKEPQKLGPFSKLYLKKYPKVLHAIEVRHIKYNKTLEKIEKLEKEGLVYAFRPIDEIKVGRLEKDVNKLNDLYEQGYRETMEQMDKFKNWLKNIEGEN</sequence>
<dbReference type="InterPro" id="IPR050301">
    <property type="entry name" value="NTE"/>
</dbReference>
<dbReference type="Gene3D" id="3.40.1090.10">
    <property type="entry name" value="Cytosolic phospholipase A2 catalytic domain"/>
    <property type="match status" value="2"/>
</dbReference>
<feature type="active site" description="Proton acceptor" evidence="4">
    <location>
        <position position="164"/>
    </location>
</feature>
<dbReference type="InterPro" id="IPR037483">
    <property type="entry name" value="YjjU-like"/>
</dbReference>
<dbReference type="RefSeq" id="WP_132026758.1">
    <property type="nucleotide sequence ID" value="NZ_CP068564.1"/>
</dbReference>
<feature type="domain" description="PNPLA" evidence="5">
    <location>
        <begin position="8"/>
        <end position="177"/>
    </location>
</feature>
<evidence type="ECO:0000256" key="4">
    <source>
        <dbReference type="PROSITE-ProRule" id="PRU01161"/>
    </source>
</evidence>
<name>A0A4R3L235_9FIRM</name>
<evidence type="ECO:0000313" key="7">
    <source>
        <dbReference type="Proteomes" id="UP000294567"/>
    </source>
</evidence>
<feature type="short sequence motif" description="GXGXXG" evidence="4">
    <location>
        <begin position="12"/>
        <end position="17"/>
    </location>
</feature>
<dbReference type="CDD" id="cd07208">
    <property type="entry name" value="Pat_hypo_Ecoli_yjju_like"/>
    <property type="match status" value="1"/>
</dbReference>